<dbReference type="InterPro" id="IPR050679">
    <property type="entry name" value="Bact_HTH_transcr_reg"/>
</dbReference>
<dbReference type="Pfam" id="PF00392">
    <property type="entry name" value="GntR"/>
    <property type="match status" value="1"/>
</dbReference>
<dbReference type="SMART" id="SM00866">
    <property type="entry name" value="UTRA"/>
    <property type="match status" value="1"/>
</dbReference>
<accession>A0ABT5KYM5</accession>
<reference evidence="5 6" key="1">
    <citation type="submission" date="2022-10" db="EMBL/GenBank/DDBJ databases">
        <title>Alteromonas sp. chi3 Genome sequencing.</title>
        <authorList>
            <person name="Park S."/>
        </authorList>
    </citation>
    <scope>NUCLEOTIDE SEQUENCE [LARGE SCALE GENOMIC DNA]</scope>
    <source>
        <strain evidence="6">chi3</strain>
    </source>
</reference>
<dbReference type="Gene3D" id="1.10.10.10">
    <property type="entry name" value="Winged helix-like DNA-binding domain superfamily/Winged helix DNA-binding domain"/>
    <property type="match status" value="1"/>
</dbReference>
<dbReference type="InterPro" id="IPR036390">
    <property type="entry name" value="WH_DNA-bd_sf"/>
</dbReference>
<dbReference type="InterPro" id="IPR000524">
    <property type="entry name" value="Tscrpt_reg_HTH_GntR"/>
</dbReference>
<dbReference type="PANTHER" id="PTHR44846:SF10">
    <property type="entry name" value="TRANSCRIPTIONAL REGULATOR-RELATED"/>
    <property type="match status" value="1"/>
</dbReference>
<dbReference type="PRINTS" id="PR00035">
    <property type="entry name" value="HTHGNTR"/>
</dbReference>
<dbReference type="EMBL" id="JAQQXP010000001">
    <property type="protein sequence ID" value="MDC8829361.1"/>
    <property type="molecule type" value="Genomic_DNA"/>
</dbReference>
<proteinExistence type="predicted"/>
<gene>
    <name evidence="5" type="ORF">OIK42_01175</name>
</gene>
<evidence type="ECO:0000256" key="3">
    <source>
        <dbReference type="ARBA" id="ARBA00023163"/>
    </source>
</evidence>
<dbReference type="CDD" id="cd07377">
    <property type="entry name" value="WHTH_GntR"/>
    <property type="match status" value="1"/>
</dbReference>
<dbReference type="PANTHER" id="PTHR44846">
    <property type="entry name" value="MANNOSYL-D-GLYCERATE TRANSPORT/METABOLISM SYSTEM REPRESSOR MNGR-RELATED"/>
    <property type="match status" value="1"/>
</dbReference>
<evidence type="ECO:0000256" key="2">
    <source>
        <dbReference type="ARBA" id="ARBA00023125"/>
    </source>
</evidence>
<evidence type="ECO:0000259" key="4">
    <source>
        <dbReference type="PROSITE" id="PS50949"/>
    </source>
</evidence>
<organism evidence="5 6">
    <name type="scientific">Alteromonas gilva</name>
    <dbReference type="NCBI Taxonomy" id="2987522"/>
    <lineage>
        <taxon>Bacteria</taxon>
        <taxon>Pseudomonadati</taxon>
        <taxon>Pseudomonadota</taxon>
        <taxon>Gammaproteobacteria</taxon>
        <taxon>Alteromonadales</taxon>
        <taxon>Alteromonadaceae</taxon>
        <taxon>Alteromonas/Salinimonas group</taxon>
        <taxon>Alteromonas</taxon>
    </lineage>
</organism>
<keyword evidence="6" id="KW-1185">Reference proteome</keyword>
<dbReference type="Pfam" id="PF07702">
    <property type="entry name" value="UTRA"/>
    <property type="match status" value="1"/>
</dbReference>
<protein>
    <submittedName>
        <fullName evidence="5">UTRA domain-containing protein</fullName>
    </submittedName>
</protein>
<dbReference type="Gene3D" id="3.40.1410.10">
    <property type="entry name" value="Chorismate lyase-like"/>
    <property type="match status" value="1"/>
</dbReference>
<keyword evidence="2" id="KW-0238">DNA-binding</keyword>
<evidence type="ECO:0000256" key="1">
    <source>
        <dbReference type="ARBA" id="ARBA00023015"/>
    </source>
</evidence>
<dbReference type="SUPFAM" id="SSF64288">
    <property type="entry name" value="Chorismate lyase-like"/>
    <property type="match status" value="1"/>
</dbReference>
<evidence type="ECO:0000313" key="5">
    <source>
        <dbReference type="EMBL" id="MDC8829361.1"/>
    </source>
</evidence>
<keyword evidence="1" id="KW-0805">Transcription regulation</keyword>
<evidence type="ECO:0000313" key="6">
    <source>
        <dbReference type="Proteomes" id="UP001218788"/>
    </source>
</evidence>
<dbReference type="SUPFAM" id="SSF46785">
    <property type="entry name" value="Winged helix' DNA-binding domain"/>
    <property type="match status" value="1"/>
</dbReference>
<sequence length="251" mass="28689">MESSTITKTYLAIRDLLAERIDKDIYCENQKLPSERVLAEELKTTRLTLRDALSQLETEGRVFRMDRRGWFVAGRRLVFNPVLDKGFMTNVSDQGMVPKTELILLNECQASRRIADALRVPAGAGLYHMRRRRSINDRPVLIEDIYLEKSRYPGLQHVNLNGSLSLVLRDVYDVRVAYSDIAITPAAFDSHQAKLLNVSPGAPSIMINRTSYDEQKRIVEFDQEYWVSDMLQFKMKTQPESATITRDGAGC</sequence>
<dbReference type="RefSeq" id="WP_273637725.1">
    <property type="nucleotide sequence ID" value="NZ_JAQQXP010000001.1"/>
</dbReference>
<dbReference type="Proteomes" id="UP001218788">
    <property type="component" value="Unassembled WGS sequence"/>
</dbReference>
<keyword evidence="3" id="KW-0804">Transcription</keyword>
<dbReference type="InterPro" id="IPR011663">
    <property type="entry name" value="UTRA"/>
</dbReference>
<dbReference type="SMART" id="SM00345">
    <property type="entry name" value="HTH_GNTR"/>
    <property type="match status" value="1"/>
</dbReference>
<dbReference type="InterPro" id="IPR036388">
    <property type="entry name" value="WH-like_DNA-bd_sf"/>
</dbReference>
<feature type="domain" description="HTH gntR-type" evidence="4">
    <location>
        <begin position="7"/>
        <end position="75"/>
    </location>
</feature>
<dbReference type="InterPro" id="IPR028978">
    <property type="entry name" value="Chorismate_lyase_/UTRA_dom_sf"/>
</dbReference>
<comment type="caution">
    <text evidence="5">The sequence shown here is derived from an EMBL/GenBank/DDBJ whole genome shotgun (WGS) entry which is preliminary data.</text>
</comment>
<dbReference type="PROSITE" id="PS50949">
    <property type="entry name" value="HTH_GNTR"/>
    <property type="match status" value="1"/>
</dbReference>
<name>A0ABT5KYM5_9ALTE</name>